<evidence type="ECO:0000313" key="2">
    <source>
        <dbReference type="Proteomes" id="UP000239724"/>
    </source>
</evidence>
<dbReference type="EMBL" id="NHRY01000055">
    <property type="protein sequence ID" value="PPQ36673.1"/>
    <property type="molecule type" value="Genomic_DNA"/>
</dbReference>
<reference evidence="1 2" key="1">
    <citation type="journal article" date="2018" name="Arch. Microbiol.">
        <title>New insights into the metabolic potential of the phototrophic purple bacterium Rhodopila globiformis DSM 161(T) from its draft genome sequence and evidence for a vanadium-dependent nitrogenase.</title>
        <authorList>
            <person name="Imhoff J.F."/>
            <person name="Rahn T."/>
            <person name="Kunzel S."/>
            <person name="Neulinger S.C."/>
        </authorList>
    </citation>
    <scope>NUCLEOTIDE SEQUENCE [LARGE SCALE GENOMIC DNA]</scope>
    <source>
        <strain evidence="1 2">DSM 161</strain>
    </source>
</reference>
<keyword evidence="2" id="KW-1185">Reference proteome</keyword>
<accession>A0A2S6NLZ5</accession>
<dbReference type="Pfam" id="PF18845">
    <property type="entry name" value="baeRF_family3"/>
    <property type="match status" value="1"/>
</dbReference>
<dbReference type="RefSeq" id="WP_104517698.1">
    <property type="nucleotide sequence ID" value="NZ_NHRY01000055.1"/>
</dbReference>
<comment type="caution">
    <text evidence="1">The sequence shown here is derived from an EMBL/GenBank/DDBJ whole genome shotgun (WGS) entry which is preliminary data.</text>
</comment>
<gene>
    <name evidence="1" type="ORF">CCS01_04740</name>
</gene>
<proteinExistence type="predicted"/>
<dbReference type="Proteomes" id="UP000239724">
    <property type="component" value="Unassembled WGS sequence"/>
</dbReference>
<name>A0A2S6NLZ5_RHOGL</name>
<evidence type="ECO:0000313" key="1">
    <source>
        <dbReference type="EMBL" id="PPQ36673.1"/>
    </source>
</evidence>
<organism evidence="1 2">
    <name type="scientific">Rhodopila globiformis</name>
    <name type="common">Rhodopseudomonas globiformis</name>
    <dbReference type="NCBI Taxonomy" id="1071"/>
    <lineage>
        <taxon>Bacteria</taxon>
        <taxon>Pseudomonadati</taxon>
        <taxon>Pseudomonadota</taxon>
        <taxon>Alphaproteobacteria</taxon>
        <taxon>Acetobacterales</taxon>
        <taxon>Acetobacteraceae</taxon>
        <taxon>Rhodopila</taxon>
    </lineage>
</organism>
<dbReference type="InterPro" id="IPR041289">
    <property type="entry name" value="Bact_RF_family3"/>
</dbReference>
<dbReference type="OrthoDB" id="7260501at2"/>
<sequence length="362" mass="38974">MLNDETIRRLLDGGDPAISIYMPLDPDQRDLRAVDARLRELIGQADAMMQRDGLDPRRRDQLLAPVQAAVGGMDFTAHRDPTLALFTSDKVTIAETLPTDVAESVSVAADFHLKPLLPFLAGNRRFFILALSKEKIRLIAATPFSLQDVPLDDLPADAQALLDSEAERGAPAAAVEQQRRALLAESAIRIAGAVKAALGNDPAPVVVVADPHVAGHFLRAANLPQLLPDFVACNPFSLPDQDLLARALTVMRPILSAELATILDRLNARLGTAEPTVAIRLEEILVAAQDGRVDVLVVAEDETIWGRFSPGATLAGHGSRGPLDEDLLNQATVLAMRNGARVFAVPRARLPRQVPAAALLRY</sequence>
<dbReference type="AlphaFoldDB" id="A0A2S6NLZ5"/>
<protein>
    <submittedName>
        <fullName evidence="1">Uncharacterized protein</fullName>
    </submittedName>
</protein>